<evidence type="ECO:0000313" key="2">
    <source>
        <dbReference type="Proteomes" id="UP000560658"/>
    </source>
</evidence>
<dbReference type="PROSITE" id="PS51257">
    <property type="entry name" value="PROKAR_LIPOPROTEIN"/>
    <property type="match status" value="1"/>
</dbReference>
<dbReference type="EMBL" id="JACIER010000004">
    <property type="protein sequence ID" value="MBB4043633.1"/>
    <property type="molecule type" value="Genomic_DNA"/>
</dbReference>
<proteinExistence type="predicted"/>
<organism evidence="1 2">
    <name type="scientific">Bacteroides reticulotermitis</name>
    <dbReference type="NCBI Taxonomy" id="1133319"/>
    <lineage>
        <taxon>Bacteria</taxon>
        <taxon>Pseudomonadati</taxon>
        <taxon>Bacteroidota</taxon>
        <taxon>Bacteroidia</taxon>
        <taxon>Bacteroidales</taxon>
        <taxon>Bacteroidaceae</taxon>
        <taxon>Bacteroides</taxon>
    </lineage>
</organism>
<dbReference type="AlphaFoldDB" id="A0A840D5H9"/>
<gene>
    <name evidence="1" type="ORF">GGR06_001415</name>
</gene>
<name>A0A840D5H9_9BACE</name>
<comment type="caution">
    <text evidence="1">The sequence shown here is derived from an EMBL/GenBank/DDBJ whole genome shotgun (WGS) entry which is preliminary data.</text>
</comment>
<dbReference type="Proteomes" id="UP000560658">
    <property type="component" value="Unassembled WGS sequence"/>
</dbReference>
<sequence length="289" mass="32557">MKKYQLFLAAAAIALSSCGNDHDVFPEIPEDPEVPKLEVEVLEYRPAPGQFINENFDVKTMAEANAYAEGRLKSGYFVSLGAFGGYITVKMPEEIKNQKGYDFGIIGNPFTNSSEPGIVWVSEDTNGNGIADDTWYELLGSDEAKRNYSVTYHRPAEVGDIEWEDNQEGSGVIKYLPQFHDQMYYPNWIKEDAYTLTGSMLAPRTIFEDNVWKNQDFEYGYADNLGKDSAFDKDGRYLYNQFDLDNAIDLNGEKITLKSIHFVKVQSAILKDVEAIGEVSTEVCGFVLF</sequence>
<dbReference type="RefSeq" id="WP_044162008.1">
    <property type="nucleotide sequence ID" value="NZ_JACIER010000004.1"/>
</dbReference>
<keyword evidence="2" id="KW-1185">Reference proteome</keyword>
<evidence type="ECO:0000313" key="1">
    <source>
        <dbReference type="EMBL" id="MBB4043633.1"/>
    </source>
</evidence>
<reference evidence="1" key="1">
    <citation type="submission" date="2020-08" db="EMBL/GenBank/DDBJ databases">
        <title>Genomic Encyclopedia of Type Strains, Phase IV (KMG-IV): sequencing the most valuable type-strain genomes for metagenomic binning, comparative biology and taxonomic classification.</title>
        <authorList>
            <person name="Goeker M."/>
        </authorList>
    </citation>
    <scope>NUCLEOTIDE SEQUENCE [LARGE SCALE GENOMIC DNA]</scope>
    <source>
        <strain evidence="1">DSM 105720</strain>
    </source>
</reference>
<protein>
    <recommendedName>
        <fullName evidence="3">Cell surface protein</fullName>
    </recommendedName>
</protein>
<accession>A0A840D5H9</accession>
<evidence type="ECO:0008006" key="3">
    <source>
        <dbReference type="Google" id="ProtNLM"/>
    </source>
</evidence>